<evidence type="ECO:0000256" key="2">
    <source>
        <dbReference type="ARBA" id="ARBA00005579"/>
    </source>
</evidence>
<dbReference type="FunFam" id="2.60.40.1170:FF:000022">
    <property type="entry name" value="AP-1 complex subunit mu"/>
    <property type="match status" value="1"/>
</dbReference>
<feature type="compositionally biased region" description="Basic and acidic residues" evidence="6">
    <location>
        <begin position="534"/>
        <end position="555"/>
    </location>
</feature>
<comment type="subcellular location">
    <subcellularLocation>
        <location evidence="1">Cytoplasm</location>
    </subcellularLocation>
</comment>
<feature type="region of interest" description="Disordered" evidence="6">
    <location>
        <begin position="495"/>
        <end position="561"/>
    </location>
</feature>
<evidence type="ECO:0000256" key="6">
    <source>
        <dbReference type="SAM" id="MobiDB-lite"/>
    </source>
</evidence>
<keyword evidence="4" id="KW-0254">Endocytosis</keyword>
<dbReference type="PROSITE" id="PS51070">
    <property type="entry name" value="SHD"/>
    <property type="match status" value="1"/>
</dbReference>
<dbReference type="Pfam" id="PF00928">
    <property type="entry name" value="Adap_comp_sub"/>
    <property type="match status" value="1"/>
</dbReference>
<dbReference type="InterPro" id="IPR028565">
    <property type="entry name" value="MHD"/>
</dbReference>
<feature type="region of interest" description="Disordered" evidence="6">
    <location>
        <begin position="263"/>
        <end position="284"/>
    </location>
</feature>
<organism evidence="9 10">
    <name type="scientific">Parastrongyloides trichosuri</name>
    <name type="common">Possum-specific nematode worm</name>
    <dbReference type="NCBI Taxonomy" id="131310"/>
    <lineage>
        <taxon>Eukaryota</taxon>
        <taxon>Metazoa</taxon>
        <taxon>Ecdysozoa</taxon>
        <taxon>Nematoda</taxon>
        <taxon>Chromadorea</taxon>
        <taxon>Rhabditida</taxon>
        <taxon>Tylenchina</taxon>
        <taxon>Panagrolaimomorpha</taxon>
        <taxon>Strongyloidoidea</taxon>
        <taxon>Strongyloididae</taxon>
        <taxon>Parastrongyloides</taxon>
    </lineage>
</organism>
<dbReference type="GO" id="GO:0005737">
    <property type="term" value="C:cytoplasm"/>
    <property type="evidence" value="ECO:0007669"/>
    <property type="project" value="UniProtKB-SubCell"/>
</dbReference>
<evidence type="ECO:0000313" key="10">
    <source>
        <dbReference type="WBParaSite" id="PTRK_0001034900.1"/>
    </source>
</evidence>
<feature type="compositionally biased region" description="Polar residues" evidence="6">
    <location>
        <begin position="273"/>
        <end position="284"/>
    </location>
</feature>
<reference evidence="10" key="1">
    <citation type="submission" date="2017-02" db="UniProtKB">
        <authorList>
            <consortium name="WormBaseParasite"/>
        </authorList>
    </citation>
    <scope>IDENTIFICATION</scope>
</reference>
<feature type="domain" description="SHD" evidence="7">
    <location>
        <begin position="871"/>
        <end position="1027"/>
    </location>
</feature>
<dbReference type="GO" id="GO:0006897">
    <property type="term" value="P:endocytosis"/>
    <property type="evidence" value="ECO:0007669"/>
    <property type="project" value="UniProtKB-KW"/>
</dbReference>
<dbReference type="PANTHER" id="PTHR10529">
    <property type="entry name" value="AP COMPLEX SUBUNIT MU"/>
    <property type="match status" value="1"/>
</dbReference>
<dbReference type="FunFam" id="2.60.40.1170:FF:000018">
    <property type="entry name" value="stonin-2 isoform X2"/>
    <property type="match status" value="1"/>
</dbReference>
<evidence type="ECO:0000256" key="5">
    <source>
        <dbReference type="ARBA" id="ARBA00022737"/>
    </source>
</evidence>
<dbReference type="GO" id="GO:0045202">
    <property type="term" value="C:synapse"/>
    <property type="evidence" value="ECO:0007669"/>
    <property type="project" value="UniProtKB-ARBA"/>
</dbReference>
<dbReference type="PROSITE" id="PS51072">
    <property type="entry name" value="MHD"/>
    <property type="match status" value="1"/>
</dbReference>
<dbReference type="WBParaSite" id="PTRK_0001034900.1">
    <property type="protein sequence ID" value="PTRK_0001034900.1"/>
    <property type="gene ID" value="PTRK_0001034900"/>
</dbReference>
<dbReference type="FunFam" id="2.60.40.1170:FF:000016">
    <property type="entry name" value="AP-1 complex subunit mu"/>
    <property type="match status" value="1"/>
</dbReference>
<keyword evidence="5" id="KW-0677">Repeat</keyword>
<dbReference type="InterPro" id="IPR012320">
    <property type="entry name" value="SHD_dom"/>
</dbReference>
<sequence>MSNKYEEEYSVTGGRDAFRNTDFMEEEMEERKIHAMKSFTESIDMDLPPMPELPPSLDIDKYDGFGMSLSSTQDTIIECKDSNKNSSTLGETQKYIMTVPGPGHTDQEQEQHKSLLKEEEEDVGSPEIVVRPVSLDNSNTVNFDSELRKEYSKSIKTRPRPTTPIQTSVLESFIANCGNEEDNKDDKKFIDKITVKLPKKDNDPFVSSKILSKKPRSYSKSQEGDILSDNEEFKSKAPAHPVVHRRASIEWENFAAEKDNIEASKNEEKNEEYSNTSYTEGGFNITQTDDGYNITYSEDGQYYLADDGEWYPVSALYYEPSNEEINAYETNIQEANIQDIAVNERNEIGNDTYTEGDYYAGEITYSEDGQYYLADDGQWYPVTALENVYYSNEEPYTYDTTQEQYSYNAHQDEYTYDTTQEQYHNNQEEYSYDNNYSYNNQDDYTQYGAPPTINQEEHSVVLKPLFSKQEIGSVEKDPYAWDGEEVKEVIKEEINEESKEKIEEEIKSKGPPPRPTTGPILSTPSRPPPPTNKIKKDEPKDNDNKEEIRKKIEKEDDKDDAWARFNAMSSQISSIVKDTEEKLKDLSSRSAADEIKDETYLASVGGSQANINLTTHKKIMEMKEKEEKEKADKKLKAHLGVKSDKTKKKKKGSDLFEYEYDVNEEEEMDRKAAELAEKLGSMRQDVGEWKKPEILEKKEKVEEEKEDIKIKNNWTGFDDNGSTLPLSDSDFFNNIPKTVGSVIKEIEDPFAGTSTTLGNKSVFDDPFDVPDAESVIKELETKVEEKMAGHTGELDYFDSHHLTIDKRSNASTPTQEGGSPVSGIRPIGFDDEFSAGDVYYSHTPTPLFDDDDSIALTPFRDETLCRGIKDGWSMMIRHPLKKKLMADRVWKPCYVKLERESLSLNKDEHMMLKIFNAKTDGTPVLSILLQPTYSLSDGSVQPYDAYGKIHTVKLQQITYKEKVGIRQGQISRLVEGHLTKFGMPIEHSATVNVLAKFASLEHEVLDDFINTIEDILFRCECKRNTKPIHKQDEVQIHCYDEYIGTVDLDGCLKSQKARVRMFCLAFLTGSPTLEIGLNDRRRQGKEIVRRKDILPMYTERWIKFENIEFHSSIDQAVFVDEHYLKVSPPDGVFFEIMRFRVRPPKNKEKPLTVKSIMKIAGSGIEIRIEAMAAASTHKHRNRDEETRIIPCEDIQIRFPIPEAWIYLFREERSWGVGSVHSKTRRPGKVKNLKDKIMGAVTQTTSSMIEVAIGEAKYEHLYRSLVWRIPRLPEKHHEAYKNHLLTCRFELSSFDLMPEAFMPDVEVEFTMPLSTVSSTVVRSIGVEGHEDSDRVEKFVRYVSKYNYKFEIDYFHCDSLQCERAYETVAMIPNVEEKINEEVDEYEKKFENNDGTSSESEEEEKKVVPMIQINMKGYELRSQLFNDDEIPVMEGYGNNDGPVGA</sequence>
<comment type="similarity">
    <text evidence="2">Belongs to the Stoned B family.</text>
</comment>
<feature type="compositionally biased region" description="Basic and acidic residues" evidence="6">
    <location>
        <begin position="495"/>
        <end position="508"/>
    </location>
</feature>
<feature type="region of interest" description="Disordered" evidence="6">
    <location>
        <begin position="624"/>
        <end position="643"/>
    </location>
</feature>
<dbReference type="Gene3D" id="2.60.40.1170">
    <property type="entry name" value="Mu homology domain, subdomain B"/>
    <property type="match status" value="1"/>
</dbReference>
<feature type="compositionally biased region" description="Basic and acidic residues" evidence="6">
    <location>
        <begin position="263"/>
        <end position="272"/>
    </location>
</feature>
<proteinExistence type="inferred from homology"/>
<dbReference type="SUPFAM" id="SSF49447">
    <property type="entry name" value="Second domain of Mu2 adaptin subunit (ap50) of ap2 adaptor"/>
    <property type="match status" value="1"/>
</dbReference>
<dbReference type="Proteomes" id="UP000038045">
    <property type="component" value="Unplaced"/>
</dbReference>
<evidence type="ECO:0000259" key="8">
    <source>
        <dbReference type="PROSITE" id="PS51072"/>
    </source>
</evidence>
<evidence type="ECO:0000256" key="3">
    <source>
        <dbReference type="ARBA" id="ARBA00022490"/>
    </source>
</evidence>
<name>A0A0N4ZP88_PARTI</name>
<feature type="domain" description="MHD" evidence="8">
    <location>
        <begin position="1031"/>
        <end position="1351"/>
    </location>
</feature>
<feature type="compositionally biased region" description="Basic and acidic residues" evidence="6">
    <location>
        <begin position="624"/>
        <end position="634"/>
    </location>
</feature>
<evidence type="ECO:0000256" key="1">
    <source>
        <dbReference type="ARBA" id="ARBA00004496"/>
    </source>
</evidence>
<keyword evidence="3" id="KW-0963">Cytoplasm</keyword>
<dbReference type="InterPro" id="IPR036168">
    <property type="entry name" value="AP2_Mu_C_sf"/>
</dbReference>
<accession>A0A0N4ZP88</accession>
<evidence type="ECO:0000259" key="7">
    <source>
        <dbReference type="PROSITE" id="PS51070"/>
    </source>
</evidence>
<dbReference type="InterPro" id="IPR050431">
    <property type="entry name" value="Adaptor_comp_med_subunit"/>
</dbReference>
<evidence type="ECO:0000313" key="9">
    <source>
        <dbReference type="Proteomes" id="UP000038045"/>
    </source>
</evidence>
<protein>
    <submittedName>
        <fullName evidence="10">SH3 domain-containing protein</fullName>
    </submittedName>
</protein>
<dbReference type="STRING" id="131310.A0A0N4ZP88"/>
<evidence type="ECO:0000256" key="4">
    <source>
        <dbReference type="ARBA" id="ARBA00022583"/>
    </source>
</evidence>
<keyword evidence="9" id="KW-1185">Reference proteome</keyword>